<sequence>MDWFTFASLAISFVMMLTSIISVIYTVSRLEKAKKEEREERIRELVMEALNDGTLDHRIERVVEEVISREIMPKIDAIDDKTDKIRLILCTNIAELKNSDLCR</sequence>
<feature type="transmembrane region" description="Helical" evidence="1">
    <location>
        <begin position="6"/>
        <end position="28"/>
    </location>
</feature>
<keyword evidence="1" id="KW-0472">Membrane</keyword>
<dbReference type="EMBL" id="ASRH01000034">
    <property type="protein sequence ID" value="EWG06372.1"/>
    <property type="molecule type" value="Genomic_DNA"/>
</dbReference>
<dbReference type="Proteomes" id="UP000054284">
    <property type="component" value="Unassembled WGS sequence"/>
</dbReference>
<accession>W7KUU1</accession>
<keyword evidence="3" id="KW-1185">Reference proteome</keyword>
<gene>
    <name evidence="2" type="ORF">ASUL_09884</name>
</gene>
<keyword evidence="1" id="KW-1133">Transmembrane helix</keyword>
<proteinExistence type="predicted"/>
<dbReference type="AlphaFoldDB" id="W7KUU1"/>
<evidence type="ECO:0000313" key="3">
    <source>
        <dbReference type="Proteomes" id="UP000054284"/>
    </source>
</evidence>
<keyword evidence="1" id="KW-0812">Transmembrane</keyword>
<organism evidence="2 3">
    <name type="scientific">Candidatus Aramenus sulfurataquae</name>
    <dbReference type="NCBI Taxonomy" id="1326980"/>
    <lineage>
        <taxon>Archaea</taxon>
        <taxon>Thermoproteota</taxon>
        <taxon>Thermoprotei</taxon>
        <taxon>Sulfolobales</taxon>
        <taxon>Sulfolobaceae</taxon>
        <taxon>Candidatus Aramenus</taxon>
    </lineage>
</organism>
<comment type="caution">
    <text evidence="2">The sequence shown here is derived from an EMBL/GenBank/DDBJ whole genome shotgun (WGS) entry which is preliminary data.</text>
</comment>
<evidence type="ECO:0000313" key="2">
    <source>
        <dbReference type="EMBL" id="EWG06372.1"/>
    </source>
</evidence>
<protein>
    <submittedName>
        <fullName evidence="2">Uncharacterized protein</fullName>
    </submittedName>
</protein>
<evidence type="ECO:0000256" key="1">
    <source>
        <dbReference type="SAM" id="Phobius"/>
    </source>
</evidence>
<reference evidence="2 3" key="1">
    <citation type="journal article" date="2014" name="Genome Announc.">
        <title>Draft Genome Sequence of the Sulfolobales Archaeon AZ1, Obtained through Metagenomic Analysis of a Mexican Hot Spring.</title>
        <authorList>
            <person name="Servin-Garciduenas L.E."/>
            <person name="Martinez-Romero E."/>
        </authorList>
    </citation>
    <scope>NUCLEOTIDE SEQUENCE [LARGE SCALE GENOMIC DNA]</scope>
    <source>
        <strain evidence="2">AZ1-illumnia</strain>
    </source>
</reference>
<name>W7KUU1_9CREN</name>